<evidence type="ECO:0000313" key="10">
    <source>
        <dbReference type="EMBL" id="KAF6035514.1"/>
    </source>
</evidence>
<evidence type="ECO:0000313" key="11">
    <source>
        <dbReference type="Proteomes" id="UP000593567"/>
    </source>
</evidence>
<dbReference type="EMBL" id="VXIV02000867">
    <property type="protein sequence ID" value="KAF6035514.1"/>
    <property type="molecule type" value="Genomic_DNA"/>
</dbReference>
<comment type="catalytic activity">
    <reaction evidence="1">
        <text>Hydrolysis of (1-&gt;4)-beta-linkages between N-acetylmuramic acid and N-acetyl-D-glucosamine residues in a peptidoglycan and between N-acetyl-D-glucosamine residues in chitodextrins.</text>
        <dbReference type="EC" id="3.2.1.17"/>
    </reaction>
</comment>
<name>A0A7J7KC41_BUGNE</name>
<feature type="signal peptide" evidence="9">
    <location>
        <begin position="1"/>
        <end position="21"/>
    </location>
</feature>
<evidence type="ECO:0000256" key="3">
    <source>
        <dbReference type="ARBA" id="ARBA00022529"/>
    </source>
</evidence>
<evidence type="ECO:0000256" key="9">
    <source>
        <dbReference type="SAM" id="SignalP"/>
    </source>
</evidence>
<evidence type="ECO:0000256" key="5">
    <source>
        <dbReference type="ARBA" id="ARBA00022801"/>
    </source>
</evidence>
<dbReference type="PROSITE" id="PS51909">
    <property type="entry name" value="LYSOZYME_I"/>
    <property type="match status" value="1"/>
</dbReference>
<comment type="caution">
    <text evidence="10">The sequence shown here is derived from an EMBL/GenBank/DDBJ whole genome shotgun (WGS) entry which is preliminary data.</text>
</comment>
<gene>
    <name evidence="10" type="ORF">EB796_006171</name>
</gene>
<dbReference type="Pfam" id="PF05497">
    <property type="entry name" value="Destabilase"/>
    <property type="match status" value="1"/>
</dbReference>
<evidence type="ECO:0000256" key="6">
    <source>
        <dbReference type="ARBA" id="ARBA00023157"/>
    </source>
</evidence>
<dbReference type="GO" id="GO:0031640">
    <property type="term" value="P:killing of cells of another organism"/>
    <property type="evidence" value="ECO:0007669"/>
    <property type="project" value="UniProtKB-KW"/>
</dbReference>
<keyword evidence="3" id="KW-0929">Antimicrobial</keyword>
<organism evidence="10 11">
    <name type="scientific">Bugula neritina</name>
    <name type="common">Brown bryozoan</name>
    <name type="synonym">Sertularia neritina</name>
    <dbReference type="NCBI Taxonomy" id="10212"/>
    <lineage>
        <taxon>Eukaryota</taxon>
        <taxon>Metazoa</taxon>
        <taxon>Spiralia</taxon>
        <taxon>Lophotrochozoa</taxon>
        <taxon>Bryozoa</taxon>
        <taxon>Gymnolaemata</taxon>
        <taxon>Cheilostomatida</taxon>
        <taxon>Flustrina</taxon>
        <taxon>Buguloidea</taxon>
        <taxon>Bugulidae</taxon>
        <taxon>Bugula</taxon>
    </lineage>
</organism>
<evidence type="ECO:0000256" key="4">
    <source>
        <dbReference type="ARBA" id="ARBA00022638"/>
    </source>
</evidence>
<reference evidence="10" key="1">
    <citation type="submission" date="2020-06" db="EMBL/GenBank/DDBJ databases">
        <title>Draft genome of Bugula neritina, a colonial animal packing powerful symbionts and potential medicines.</title>
        <authorList>
            <person name="Rayko M."/>
        </authorList>
    </citation>
    <scope>NUCLEOTIDE SEQUENCE [LARGE SCALE GENOMIC DNA]</scope>
    <source>
        <strain evidence="10">Kwan_BN1</strain>
    </source>
</reference>
<proteinExistence type="predicted"/>
<keyword evidence="9" id="KW-0732">Signal</keyword>
<dbReference type="GO" id="GO:0003796">
    <property type="term" value="F:lysozyme activity"/>
    <property type="evidence" value="ECO:0007669"/>
    <property type="project" value="UniProtKB-EC"/>
</dbReference>
<sequence>MHLSVAVLVCLSLAFVTQTQAYGWKSCAASDSCSRTCVRNYMSRYASTCARHLGKSTSQLTCQDYGRLHNGGPSGCSKYSTLSYAAKISSRCGLS</sequence>
<dbReference type="InterPro" id="IPR008597">
    <property type="entry name" value="Invert_lysozyme"/>
</dbReference>
<dbReference type="AlphaFoldDB" id="A0A7J7KC41"/>
<evidence type="ECO:0000256" key="7">
    <source>
        <dbReference type="ARBA" id="ARBA00023295"/>
    </source>
</evidence>
<keyword evidence="11" id="KW-1185">Reference proteome</keyword>
<dbReference type="Gene3D" id="1.10.530.10">
    <property type="match status" value="1"/>
</dbReference>
<evidence type="ECO:0000256" key="1">
    <source>
        <dbReference type="ARBA" id="ARBA00000632"/>
    </source>
</evidence>
<feature type="disulfide bond" evidence="8">
    <location>
        <begin position="27"/>
        <end position="33"/>
    </location>
</feature>
<dbReference type="OrthoDB" id="6337871at2759"/>
<dbReference type="PANTHER" id="PTHR11195:SF13">
    <property type="entry name" value="INVERTEBRATE-TYPE LYSOZYME 2-RELATED"/>
    <property type="match status" value="1"/>
</dbReference>
<keyword evidence="4" id="KW-0081">Bacteriolytic enzyme</keyword>
<feature type="chain" id="PRO_5029709531" description="lysozyme" evidence="9">
    <location>
        <begin position="22"/>
        <end position="95"/>
    </location>
</feature>
<dbReference type="EC" id="3.2.1.17" evidence="2"/>
<accession>A0A7J7KC41</accession>
<dbReference type="PANTHER" id="PTHR11195">
    <property type="entry name" value="DESTABILASE-RELATED"/>
    <property type="match status" value="1"/>
</dbReference>
<keyword evidence="7" id="KW-0326">Glycosidase</keyword>
<dbReference type="Proteomes" id="UP000593567">
    <property type="component" value="Unassembled WGS sequence"/>
</dbReference>
<keyword evidence="6 8" id="KW-1015">Disulfide bond</keyword>
<protein>
    <recommendedName>
        <fullName evidence="2">lysozyme</fullName>
        <ecNumber evidence="2">3.2.1.17</ecNumber>
    </recommendedName>
</protein>
<keyword evidence="5" id="KW-0378">Hydrolase</keyword>
<dbReference type="GO" id="GO:0042742">
    <property type="term" value="P:defense response to bacterium"/>
    <property type="evidence" value="ECO:0007669"/>
    <property type="project" value="UniProtKB-KW"/>
</dbReference>
<evidence type="ECO:0000256" key="8">
    <source>
        <dbReference type="PIRSR" id="PIRSR608597-3"/>
    </source>
</evidence>
<evidence type="ECO:0000256" key="2">
    <source>
        <dbReference type="ARBA" id="ARBA00012732"/>
    </source>
</evidence>